<evidence type="ECO:0000256" key="5">
    <source>
        <dbReference type="ARBA" id="ARBA00022741"/>
    </source>
</evidence>
<dbReference type="InterPro" id="IPR050482">
    <property type="entry name" value="Sensor_HK_TwoCompSys"/>
</dbReference>
<keyword evidence="9" id="KW-0175">Coiled coil</keyword>
<dbReference type="GO" id="GO:0005524">
    <property type="term" value="F:ATP binding"/>
    <property type="evidence" value="ECO:0007669"/>
    <property type="project" value="UniProtKB-KW"/>
</dbReference>
<dbReference type="Gene3D" id="2.60.40.10">
    <property type="entry name" value="Immunoglobulins"/>
    <property type="match status" value="1"/>
</dbReference>
<dbReference type="SUPFAM" id="SSF63829">
    <property type="entry name" value="Calcium-dependent phosphotriesterase"/>
    <property type="match status" value="3"/>
</dbReference>
<keyword evidence="6 11" id="KW-0418">Kinase</keyword>
<reference evidence="12" key="1">
    <citation type="submission" date="2016-10" db="EMBL/GenBank/DDBJ databases">
        <authorList>
            <person name="Varghese N."/>
            <person name="Submissions S."/>
        </authorList>
    </citation>
    <scope>NUCLEOTIDE SEQUENCE [LARGE SCALE GENOMIC DNA]</scope>
    <source>
        <strain evidence="12">CGMCC 1.10658</strain>
    </source>
</reference>
<keyword evidence="7" id="KW-0067">ATP-binding</keyword>
<keyword evidence="8" id="KW-0902">Two-component regulatory system</keyword>
<dbReference type="InterPro" id="IPR013783">
    <property type="entry name" value="Ig-like_fold"/>
</dbReference>
<evidence type="ECO:0000256" key="1">
    <source>
        <dbReference type="ARBA" id="ARBA00000085"/>
    </source>
</evidence>
<dbReference type="Pfam" id="PF07494">
    <property type="entry name" value="Reg_prop"/>
    <property type="match status" value="3"/>
</dbReference>
<evidence type="ECO:0000313" key="12">
    <source>
        <dbReference type="Proteomes" id="UP000199305"/>
    </source>
</evidence>
<feature type="domain" description="Histidine kinase" evidence="10">
    <location>
        <begin position="866"/>
        <end position="1064"/>
    </location>
</feature>
<keyword evidence="4" id="KW-0808">Transferase</keyword>
<organism evidence="11 12">
    <name type="scientific">Microbulbifer yueqingensis</name>
    <dbReference type="NCBI Taxonomy" id="658219"/>
    <lineage>
        <taxon>Bacteria</taxon>
        <taxon>Pseudomonadati</taxon>
        <taxon>Pseudomonadota</taxon>
        <taxon>Gammaproteobacteria</taxon>
        <taxon>Cellvibrionales</taxon>
        <taxon>Microbulbiferaceae</taxon>
        <taxon>Microbulbifer</taxon>
    </lineage>
</organism>
<dbReference type="EC" id="2.7.13.3" evidence="2"/>
<proteinExistence type="predicted"/>
<evidence type="ECO:0000256" key="7">
    <source>
        <dbReference type="ARBA" id="ARBA00022840"/>
    </source>
</evidence>
<dbReference type="Gene3D" id="2.130.10.10">
    <property type="entry name" value="YVTN repeat-like/Quinoprotein amine dehydrogenase"/>
    <property type="match status" value="3"/>
</dbReference>
<name>A0A1G8XW77_9GAMM</name>
<evidence type="ECO:0000256" key="8">
    <source>
        <dbReference type="ARBA" id="ARBA00023012"/>
    </source>
</evidence>
<dbReference type="Gene3D" id="3.30.565.10">
    <property type="entry name" value="Histidine kinase-like ATPase, C-terminal domain"/>
    <property type="match status" value="1"/>
</dbReference>
<dbReference type="Pfam" id="PF07730">
    <property type="entry name" value="HisKA_3"/>
    <property type="match status" value="1"/>
</dbReference>
<evidence type="ECO:0000259" key="10">
    <source>
        <dbReference type="PROSITE" id="PS50109"/>
    </source>
</evidence>
<evidence type="ECO:0000256" key="9">
    <source>
        <dbReference type="SAM" id="Coils"/>
    </source>
</evidence>
<dbReference type="PANTHER" id="PTHR24421">
    <property type="entry name" value="NITRATE/NITRITE SENSOR PROTEIN NARX-RELATED"/>
    <property type="match status" value="1"/>
</dbReference>
<dbReference type="Gene3D" id="1.20.5.1930">
    <property type="match status" value="1"/>
</dbReference>
<dbReference type="SMART" id="SM00387">
    <property type="entry name" value="HATPase_c"/>
    <property type="match status" value="1"/>
</dbReference>
<dbReference type="InterPro" id="IPR011110">
    <property type="entry name" value="Reg_prop"/>
</dbReference>
<dbReference type="EMBL" id="FNFH01000002">
    <property type="protein sequence ID" value="SDJ94030.1"/>
    <property type="molecule type" value="Genomic_DNA"/>
</dbReference>
<dbReference type="PANTHER" id="PTHR24421:SF10">
    <property type="entry name" value="NITRATE_NITRITE SENSOR PROTEIN NARQ"/>
    <property type="match status" value="1"/>
</dbReference>
<keyword evidence="5" id="KW-0547">Nucleotide-binding</keyword>
<protein>
    <recommendedName>
        <fullName evidence="2">histidine kinase</fullName>
        <ecNumber evidence="2">2.7.13.3</ecNumber>
    </recommendedName>
</protein>
<evidence type="ECO:0000256" key="6">
    <source>
        <dbReference type="ARBA" id="ARBA00022777"/>
    </source>
</evidence>
<dbReference type="InterPro" id="IPR036890">
    <property type="entry name" value="HATPase_C_sf"/>
</dbReference>
<keyword evidence="3" id="KW-0597">Phosphoprotein</keyword>
<dbReference type="Pfam" id="PF02518">
    <property type="entry name" value="HATPase_c"/>
    <property type="match status" value="1"/>
</dbReference>
<dbReference type="STRING" id="658219.SAMN05216212_1239"/>
<keyword evidence="12" id="KW-1185">Reference proteome</keyword>
<gene>
    <name evidence="11" type="ORF">SAMN05216212_1239</name>
</gene>
<dbReference type="InterPro" id="IPR005467">
    <property type="entry name" value="His_kinase_dom"/>
</dbReference>
<dbReference type="OrthoDB" id="9772100at2"/>
<dbReference type="InterPro" id="IPR003594">
    <property type="entry name" value="HATPase_dom"/>
</dbReference>
<dbReference type="GO" id="GO:0000155">
    <property type="term" value="F:phosphorelay sensor kinase activity"/>
    <property type="evidence" value="ECO:0007669"/>
    <property type="project" value="InterPro"/>
</dbReference>
<evidence type="ECO:0000256" key="4">
    <source>
        <dbReference type="ARBA" id="ARBA00022679"/>
    </source>
</evidence>
<dbReference type="GO" id="GO:0046983">
    <property type="term" value="F:protein dimerization activity"/>
    <property type="evidence" value="ECO:0007669"/>
    <property type="project" value="InterPro"/>
</dbReference>
<dbReference type="GO" id="GO:0016020">
    <property type="term" value="C:membrane"/>
    <property type="evidence" value="ECO:0007669"/>
    <property type="project" value="InterPro"/>
</dbReference>
<dbReference type="CDD" id="cd16917">
    <property type="entry name" value="HATPase_UhpB-NarQ-NarX-like"/>
    <property type="match status" value="1"/>
</dbReference>
<sequence>MTGRALPLLLIVVSLFWPSPLLAQGAVEFEPLGVAQGLDVKVVPSLLVDRSGLLWVATREGLYRYDGYEARRMPVGKGGPGELPDGDLRALFEDSHGRIWVASNTAGLSRYDPKSGSFRHYRHDVADPNTLSHASIYGMAEDHSGHLWVGSQIGLNRLDPATGIVERYFHDPDDPRSLSHDYAYTVHADRAGNLWVATVGGGISIRRPGRTGFDRIDLSVHLAERPEINDVFAFAEGRDGSMFVGTRSGLVEIGPGAREVRQIPLIPESKTARIITDLAWGPRGRLWMTTMAKGVLVYDPDDGSVVPANPELPGQPGQLPALPQMNLVISGRRVFVGTWGSGVYLARLPEERFGFLDADSETSHLRNRNVTAILSGEGSRPWVGTFGGGVQPLAEDRKRVEKLPGTPSQLNTDGVLAMTRRQSGEIAVGTNHGLWLLSAGGTPLERISGDSGRGLGDGYVTSLAEDDRGVLWVGVGGSGLFRLSPGGEQFDSLQHDPHRVDSLSGNYISGLLDLGKGLLLVGTRSNGLNLCRTEVWSCQRFTVAEGLGHHSVTGLYRSDSGYLWVGTNGGGLHQFALTGGGQLRLLRRWTERDGLLSDGVAGIIEDNDGSLWISSHRGLTRLQPATGAVANHVAESGLPVTHFNVRAAARDEHYLYFGGLGGVVKVPPGTPMRERDPSPVRMIELTRPDGQGGLNIQPATALSAYSMRWGEMLSVSFAVLDYARGQHQYQYRLDEESDWQALGERHVVTLLELSPGVHRLSIRGRDAFGNWSVSPSLDLEVIPPLWMTLEFRVGGLLLLLVGTWGWHRHRVRGLRRRNRRLEKLQREKELALQRVRESREELSQAHTGLRNLTHRMQSTREEQRQLIARELHDELGQTLTATKISLQRAGGAADAGAAGGLLASAIAMIDSMIAQVRNISLSLRPPLLDEAGLVEALRVHLDSVSDRAGVQIGLVTQFDLSWIEGDLRTTIFRLVQEAVNNAIRHACASRIEVRLRYDAQRLILEVEDNGCGFEPVEVWARARRGEHLGLLGMLERVHGVCGEMHFDSSPGSGCRVTAKIPVLNHAEAPILE</sequence>
<dbReference type="AlphaFoldDB" id="A0A1G8XW77"/>
<accession>A0A1G8XW77</accession>
<dbReference type="InterPro" id="IPR015943">
    <property type="entry name" value="WD40/YVTN_repeat-like_dom_sf"/>
</dbReference>
<dbReference type="InterPro" id="IPR011712">
    <property type="entry name" value="Sig_transdc_His_kin_sub3_dim/P"/>
</dbReference>
<evidence type="ECO:0000256" key="2">
    <source>
        <dbReference type="ARBA" id="ARBA00012438"/>
    </source>
</evidence>
<feature type="coiled-coil region" evidence="9">
    <location>
        <begin position="814"/>
        <end position="869"/>
    </location>
</feature>
<evidence type="ECO:0000313" key="11">
    <source>
        <dbReference type="EMBL" id="SDJ94030.1"/>
    </source>
</evidence>
<dbReference type="SUPFAM" id="SSF55874">
    <property type="entry name" value="ATPase domain of HSP90 chaperone/DNA topoisomerase II/histidine kinase"/>
    <property type="match status" value="1"/>
</dbReference>
<dbReference type="PROSITE" id="PS50109">
    <property type="entry name" value="HIS_KIN"/>
    <property type="match status" value="1"/>
</dbReference>
<evidence type="ECO:0000256" key="3">
    <source>
        <dbReference type="ARBA" id="ARBA00022553"/>
    </source>
</evidence>
<dbReference type="Proteomes" id="UP000199305">
    <property type="component" value="Unassembled WGS sequence"/>
</dbReference>
<comment type="catalytic activity">
    <reaction evidence="1">
        <text>ATP + protein L-histidine = ADP + protein N-phospho-L-histidine.</text>
        <dbReference type="EC" id="2.7.13.3"/>
    </reaction>
</comment>